<dbReference type="GO" id="GO:0016757">
    <property type="term" value="F:glycosyltransferase activity"/>
    <property type="evidence" value="ECO:0007669"/>
    <property type="project" value="UniProtKB-KW"/>
</dbReference>
<dbReference type="EMBL" id="RBKT01000001">
    <property type="protein sequence ID" value="RKR91331.1"/>
    <property type="molecule type" value="Genomic_DNA"/>
</dbReference>
<organism evidence="4 5">
    <name type="scientific">Micromonospora pisi</name>
    <dbReference type="NCBI Taxonomy" id="589240"/>
    <lineage>
        <taxon>Bacteria</taxon>
        <taxon>Bacillati</taxon>
        <taxon>Actinomycetota</taxon>
        <taxon>Actinomycetes</taxon>
        <taxon>Micromonosporales</taxon>
        <taxon>Micromonosporaceae</taxon>
        <taxon>Micromonospora</taxon>
    </lineage>
</organism>
<keyword evidence="2 4" id="KW-0808">Transferase</keyword>
<dbReference type="Pfam" id="PF13692">
    <property type="entry name" value="Glyco_trans_1_4"/>
    <property type="match status" value="1"/>
</dbReference>
<protein>
    <submittedName>
        <fullName evidence="4">Glycosyltransferase involved in cell wall biosynthesis</fullName>
    </submittedName>
</protein>
<dbReference type="RefSeq" id="WP_246017291.1">
    <property type="nucleotide sequence ID" value="NZ_RBKT01000001.1"/>
</dbReference>
<dbReference type="AlphaFoldDB" id="A0A495JR69"/>
<dbReference type="CDD" id="cd03801">
    <property type="entry name" value="GT4_PimA-like"/>
    <property type="match status" value="1"/>
</dbReference>
<dbReference type="Gene3D" id="3.40.50.2000">
    <property type="entry name" value="Glycogen Phosphorylase B"/>
    <property type="match status" value="2"/>
</dbReference>
<keyword evidence="5" id="KW-1185">Reference proteome</keyword>
<name>A0A495JR69_9ACTN</name>
<evidence type="ECO:0000259" key="3">
    <source>
        <dbReference type="Pfam" id="PF13439"/>
    </source>
</evidence>
<gene>
    <name evidence="4" type="ORF">BDK92_5725</name>
</gene>
<accession>A0A495JR69</accession>
<evidence type="ECO:0000313" key="4">
    <source>
        <dbReference type="EMBL" id="RKR91331.1"/>
    </source>
</evidence>
<dbReference type="InterPro" id="IPR028098">
    <property type="entry name" value="Glyco_trans_4-like_N"/>
</dbReference>
<sequence length="421" mass="46726">MAGLRIAILFKHRQSGRWMLPQIEELRRRGHQVMVVLPPGPGPLPTELNRRGIDVVESPFDFRFRPNLATLRGLWHLRRLLRDLRLDILKYHLYAPALAARFTSVGLRLGRVHVVVGPLFLESRLIRTVERWLWRADDVVICGTEYTSRQYGALGAPPEHRPATTPGIDTGHFSRRRYVAEQRHVANRRTGAERDHAVEPGSDGPTAEELRAKIRAELGVAQDAFVVIMVAYVYAPKRLTYNGRGIKGHDLLLPAWQSFHARHPNSHLLLIGGGFSPPGETHRRDLVRRFGVDTDPSVTWLESVTEVRPYYNAADLSVSPSLSEGHGAPVEAGSMGLPSIVSDAGGLPEVVDEASGWVVPAGEVAPLEAALVAAYREFEAGELTRRGDAARERMVKFFDHGPAAERIADIVERTAAGVRTR</sequence>
<dbReference type="PANTHER" id="PTHR12526:SF510">
    <property type="entry name" value="D-INOSITOL 3-PHOSPHATE GLYCOSYLTRANSFERASE"/>
    <property type="match status" value="1"/>
</dbReference>
<dbReference type="SUPFAM" id="SSF53756">
    <property type="entry name" value="UDP-Glycosyltransferase/glycogen phosphorylase"/>
    <property type="match status" value="1"/>
</dbReference>
<reference evidence="4 5" key="1">
    <citation type="submission" date="2018-10" db="EMBL/GenBank/DDBJ databases">
        <title>Sequencing the genomes of 1000 actinobacteria strains.</title>
        <authorList>
            <person name="Klenk H.-P."/>
        </authorList>
    </citation>
    <scope>NUCLEOTIDE SEQUENCE [LARGE SCALE GENOMIC DNA]</scope>
    <source>
        <strain evidence="4 5">DSM 45175</strain>
    </source>
</reference>
<proteinExistence type="predicted"/>
<evidence type="ECO:0000256" key="1">
    <source>
        <dbReference type="ARBA" id="ARBA00022676"/>
    </source>
</evidence>
<dbReference type="Proteomes" id="UP000277671">
    <property type="component" value="Unassembled WGS sequence"/>
</dbReference>
<evidence type="ECO:0000313" key="5">
    <source>
        <dbReference type="Proteomes" id="UP000277671"/>
    </source>
</evidence>
<feature type="domain" description="Glycosyltransferase subfamily 4-like N-terminal" evidence="3">
    <location>
        <begin position="23"/>
        <end position="170"/>
    </location>
</feature>
<dbReference type="PANTHER" id="PTHR12526">
    <property type="entry name" value="GLYCOSYLTRANSFERASE"/>
    <property type="match status" value="1"/>
</dbReference>
<evidence type="ECO:0000256" key="2">
    <source>
        <dbReference type="ARBA" id="ARBA00022679"/>
    </source>
</evidence>
<keyword evidence="1" id="KW-0328">Glycosyltransferase</keyword>
<comment type="caution">
    <text evidence="4">The sequence shown here is derived from an EMBL/GenBank/DDBJ whole genome shotgun (WGS) entry which is preliminary data.</text>
</comment>
<dbReference type="Pfam" id="PF13439">
    <property type="entry name" value="Glyco_transf_4"/>
    <property type="match status" value="1"/>
</dbReference>